<comment type="similarity">
    <text evidence="1">Belongs to the aspartyl/asparaginyl beta-hydroxylase family.</text>
</comment>
<evidence type="ECO:0000256" key="2">
    <source>
        <dbReference type="ARBA" id="ARBA00022964"/>
    </source>
</evidence>
<dbReference type="PANTHER" id="PTHR46332:SF5">
    <property type="entry name" value="ASPARTATE BETA-HYDROXYLASE DOMAIN CONTAINING 2"/>
    <property type="match status" value="1"/>
</dbReference>
<dbReference type="InterPro" id="IPR007803">
    <property type="entry name" value="Asp/Arg/Pro-Hydrxlase"/>
</dbReference>
<dbReference type="InterPro" id="IPR027443">
    <property type="entry name" value="IPNS-like_sf"/>
</dbReference>
<dbReference type="InterPro" id="IPR051821">
    <property type="entry name" value="Asp/Asn_beta-hydroxylase"/>
</dbReference>
<feature type="domain" description="Aspartyl/asparaginy/proline hydroxylase" evidence="4">
    <location>
        <begin position="12"/>
        <end position="143"/>
    </location>
</feature>
<evidence type="ECO:0000259" key="4">
    <source>
        <dbReference type="Pfam" id="PF05118"/>
    </source>
</evidence>
<keyword evidence="2" id="KW-0223">Dioxygenase</keyword>
<reference evidence="5" key="1">
    <citation type="journal article" date="2020" name="J. Eukaryot. Microbiol.">
        <title>De novo Sequencing, Assembly and Annotation of the Transcriptome for the Free-Living Testate Amoeba Arcella intermedia.</title>
        <authorList>
            <person name="Ribeiro G.M."/>
            <person name="Porfirio-Sousa A.L."/>
            <person name="Maurer-Alcala X.X."/>
            <person name="Katz L.A."/>
            <person name="Lahr D.J.G."/>
        </authorList>
    </citation>
    <scope>NUCLEOTIDE SEQUENCE</scope>
</reference>
<dbReference type="AlphaFoldDB" id="A0A6B2LM98"/>
<evidence type="ECO:0000256" key="1">
    <source>
        <dbReference type="ARBA" id="ARBA00007730"/>
    </source>
</evidence>
<protein>
    <recommendedName>
        <fullName evidence="4">Aspartyl/asparaginy/proline hydroxylase domain-containing protein</fullName>
    </recommendedName>
</protein>
<dbReference type="Pfam" id="PF05118">
    <property type="entry name" value="Asp_Arg_Hydrox"/>
    <property type="match status" value="1"/>
</dbReference>
<proteinExistence type="inferred from homology"/>
<keyword evidence="3" id="KW-0560">Oxidoreductase</keyword>
<sequence>MNTNCIVETISSSTTGNWKAIYLVKEGVRQKTTLFENTINFLSSFTYQSTKLITDCSIGYAYFSTIEPKTHILPHCGPCNLKLRVHLPISLPQDEQACWISVGNERKNWKEGELLVFDDSFVHEVKNDSSEERVVLVFDIWHPDLLQSEIGHLQQFPL</sequence>
<evidence type="ECO:0000256" key="3">
    <source>
        <dbReference type="ARBA" id="ARBA00023002"/>
    </source>
</evidence>
<dbReference type="Gene3D" id="2.60.120.330">
    <property type="entry name" value="B-lactam Antibiotic, Isopenicillin N Synthase, Chain"/>
    <property type="match status" value="1"/>
</dbReference>
<organism evidence="5">
    <name type="scientific">Arcella intermedia</name>
    <dbReference type="NCBI Taxonomy" id="1963864"/>
    <lineage>
        <taxon>Eukaryota</taxon>
        <taxon>Amoebozoa</taxon>
        <taxon>Tubulinea</taxon>
        <taxon>Elardia</taxon>
        <taxon>Arcellinida</taxon>
        <taxon>Sphaerothecina</taxon>
        <taxon>Arcellidae</taxon>
        <taxon>Arcella</taxon>
    </lineage>
</organism>
<name>A0A6B2LM98_9EUKA</name>
<dbReference type="GO" id="GO:0051213">
    <property type="term" value="F:dioxygenase activity"/>
    <property type="evidence" value="ECO:0007669"/>
    <property type="project" value="UniProtKB-KW"/>
</dbReference>
<evidence type="ECO:0000313" key="5">
    <source>
        <dbReference type="EMBL" id="NDV38202.1"/>
    </source>
</evidence>
<dbReference type="SUPFAM" id="SSF51197">
    <property type="entry name" value="Clavaminate synthase-like"/>
    <property type="match status" value="1"/>
</dbReference>
<accession>A0A6B2LM98</accession>
<dbReference type="PANTHER" id="PTHR46332">
    <property type="entry name" value="ASPARTATE BETA-HYDROXYLASE DOMAIN-CONTAINING PROTEIN 2"/>
    <property type="match status" value="1"/>
</dbReference>
<dbReference type="GO" id="GO:0016020">
    <property type="term" value="C:membrane"/>
    <property type="evidence" value="ECO:0007669"/>
    <property type="project" value="TreeGrafter"/>
</dbReference>
<dbReference type="EMBL" id="GIBP01009233">
    <property type="protein sequence ID" value="NDV38202.1"/>
    <property type="molecule type" value="Transcribed_RNA"/>
</dbReference>